<feature type="transmembrane region" description="Helical" evidence="1">
    <location>
        <begin position="183"/>
        <end position="208"/>
    </location>
</feature>
<keyword evidence="3" id="KW-1185">Reference proteome</keyword>
<protein>
    <recommendedName>
        <fullName evidence="4">Transmembrane protein</fullName>
    </recommendedName>
</protein>
<gene>
    <name evidence="2" type="ORF">LIER_23632</name>
</gene>
<comment type="caution">
    <text evidence="2">The sequence shown here is derived from an EMBL/GenBank/DDBJ whole genome shotgun (WGS) entry which is preliminary data.</text>
</comment>
<sequence length="289" mass="32326">MSLLNLKPCNHLIKLSVDKTTPTILHSKPISFSAPKANFTLRLPPTLYSFTKFNNQNVKFRIQQRTKEAEKSEEFEYLAKDGEVYQKTLRLVECAMFAAISGLVYVLSNSLTLENYFGCFFALPIVLSSVRWGVAAGRKTMVATVVLLFVLTGPVKALTYMLSHGLLGFTMGSMWRMKASWGVSIFLCTIVRAVGLLASVAVSSLLIGENILSLCCVSPHKHGHPIRSVGGWYLFHIWICASSQLHLLRLFAAFFVCGILCQIWNEAIFKTAKMDRVCYITGHSRCNRD</sequence>
<dbReference type="Pfam" id="PF09991">
    <property type="entry name" value="DUF2232"/>
    <property type="match status" value="1"/>
</dbReference>
<accession>A0AAV3QZH8</accession>
<dbReference type="EMBL" id="BAABME010006700">
    <property type="protein sequence ID" value="GAA0169073.1"/>
    <property type="molecule type" value="Genomic_DNA"/>
</dbReference>
<evidence type="ECO:0000256" key="1">
    <source>
        <dbReference type="SAM" id="Phobius"/>
    </source>
</evidence>
<dbReference type="PANTHER" id="PTHR37185:SF3">
    <property type="entry name" value="MEMBRANE PROTEIN"/>
    <property type="match status" value="1"/>
</dbReference>
<feature type="transmembrane region" description="Helical" evidence="1">
    <location>
        <begin position="88"/>
        <end position="107"/>
    </location>
</feature>
<reference evidence="2 3" key="1">
    <citation type="submission" date="2024-01" db="EMBL/GenBank/DDBJ databases">
        <title>The complete chloroplast genome sequence of Lithospermum erythrorhizon: insights into the phylogenetic relationship among Boraginaceae species and the maternal lineages of purple gromwells.</title>
        <authorList>
            <person name="Okada T."/>
            <person name="Watanabe K."/>
        </authorList>
    </citation>
    <scope>NUCLEOTIDE SEQUENCE [LARGE SCALE GENOMIC DNA]</scope>
</reference>
<evidence type="ECO:0008006" key="4">
    <source>
        <dbReference type="Google" id="ProtNLM"/>
    </source>
</evidence>
<keyword evidence="1" id="KW-0812">Transmembrane</keyword>
<feature type="transmembrane region" description="Helical" evidence="1">
    <location>
        <begin position="141"/>
        <end position="163"/>
    </location>
</feature>
<dbReference type="Proteomes" id="UP001454036">
    <property type="component" value="Unassembled WGS sequence"/>
</dbReference>
<evidence type="ECO:0000313" key="2">
    <source>
        <dbReference type="EMBL" id="GAA0169073.1"/>
    </source>
</evidence>
<keyword evidence="1" id="KW-1133">Transmembrane helix</keyword>
<proteinExistence type="predicted"/>
<feature type="transmembrane region" description="Helical" evidence="1">
    <location>
        <begin position="113"/>
        <end position="134"/>
    </location>
</feature>
<dbReference type="PANTHER" id="PTHR37185">
    <property type="entry name" value="MEMBRANE PROTEIN"/>
    <property type="match status" value="1"/>
</dbReference>
<dbReference type="InterPro" id="IPR018710">
    <property type="entry name" value="DUF2232"/>
</dbReference>
<keyword evidence="1" id="KW-0472">Membrane</keyword>
<name>A0AAV3QZH8_LITER</name>
<dbReference type="AlphaFoldDB" id="A0AAV3QZH8"/>
<evidence type="ECO:0000313" key="3">
    <source>
        <dbReference type="Proteomes" id="UP001454036"/>
    </source>
</evidence>
<feature type="transmembrane region" description="Helical" evidence="1">
    <location>
        <begin position="251"/>
        <end position="269"/>
    </location>
</feature>
<organism evidence="2 3">
    <name type="scientific">Lithospermum erythrorhizon</name>
    <name type="common">Purple gromwell</name>
    <name type="synonym">Lithospermum officinale var. erythrorhizon</name>
    <dbReference type="NCBI Taxonomy" id="34254"/>
    <lineage>
        <taxon>Eukaryota</taxon>
        <taxon>Viridiplantae</taxon>
        <taxon>Streptophyta</taxon>
        <taxon>Embryophyta</taxon>
        <taxon>Tracheophyta</taxon>
        <taxon>Spermatophyta</taxon>
        <taxon>Magnoliopsida</taxon>
        <taxon>eudicotyledons</taxon>
        <taxon>Gunneridae</taxon>
        <taxon>Pentapetalae</taxon>
        <taxon>asterids</taxon>
        <taxon>lamiids</taxon>
        <taxon>Boraginales</taxon>
        <taxon>Boraginaceae</taxon>
        <taxon>Boraginoideae</taxon>
        <taxon>Lithospermeae</taxon>
        <taxon>Lithospermum</taxon>
    </lineage>
</organism>